<dbReference type="InterPro" id="IPR050966">
    <property type="entry name" value="Glutamyl_endopeptidase"/>
</dbReference>
<name>A0ABR6EA54_9ACTN</name>
<dbReference type="PANTHER" id="PTHR15462">
    <property type="entry name" value="SERINE PROTEASE"/>
    <property type="match status" value="1"/>
</dbReference>
<dbReference type="SUPFAM" id="SSF50494">
    <property type="entry name" value="Trypsin-like serine proteases"/>
    <property type="match status" value="1"/>
</dbReference>
<proteinExistence type="predicted"/>
<accession>A0ABR6EA54</accession>
<dbReference type="Gene3D" id="2.40.10.10">
    <property type="entry name" value="Trypsin-like serine proteases"/>
    <property type="match status" value="2"/>
</dbReference>
<sequence length="287" mass="29654">MHRIRRGFALFGACAVLLGLSGASNDVPEVTRPPAAGAAPALWQGVAVRTVGKLVLDLGDGQYGVCSGAIVDSPSGSVVATAAHCLTSPDSPEPPPRGWFAPGYDRVGPQRAVATGWRIVSYHTPPAWDVRRDLAEILPHDYAFVTVERRGGRTIAETYGANRLEFAPIDTSRAVTPLGYPVAPEDGAGPLSTCHGTAEVLTAETAHEANVGGLLLRSCGLTQGTSGGPWLQDFDPVTEAGTVVGVMSVGSGDGEVLARPYPSGTGRALLDRADRAATGSGHVPSRT</sequence>
<comment type="caution">
    <text evidence="3">The sequence shown here is derived from an EMBL/GenBank/DDBJ whole genome shotgun (WGS) entry which is preliminary data.</text>
</comment>
<feature type="signal peptide" evidence="2">
    <location>
        <begin position="1"/>
        <end position="25"/>
    </location>
</feature>
<keyword evidence="4" id="KW-1185">Reference proteome</keyword>
<organism evidence="3 4">
    <name type="scientific">Streptomyces durbertensis</name>
    <dbReference type="NCBI Taxonomy" id="2448886"/>
    <lineage>
        <taxon>Bacteria</taxon>
        <taxon>Bacillati</taxon>
        <taxon>Actinomycetota</taxon>
        <taxon>Actinomycetes</taxon>
        <taxon>Kitasatosporales</taxon>
        <taxon>Streptomycetaceae</taxon>
        <taxon>Streptomyces</taxon>
    </lineage>
</organism>
<evidence type="ECO:0000313" key="3">
    <source>
        <dbReference type="EMBL" id="MBB1242023.1"/>
    </source>
</evidence>
<gene>
    <name evidence="3" type="ORF">GL263_00295</name>
</gene>
<dbReference type="InterPro" id="IPR043504">
    <property type="entry name" value="Peptidase_S1_PA_chymotrypsin"/>
</dbReference>
<evidence type="ECO:0000256" key="1">
    <source>
        <dbReference type="ARBA" id="ARBA00022729"/>
    </source>
</evidence>
<dbReference type="Proteomes" id="UP000766698">
    <property type="component" value="Unassembled WGS sequence"/>
</dbReference>
<dbReference type="Pfam" id="PF13365">
    <property type="entry name" value="Trypsin_2"/>
    <property type="match status" value="1"/>
</dbReference>
<feature type="chain" id="PRO_5046500453" description="Peptidase S1 domain-containing protein" evidence="2">
    <location>
        <begin position="26"/>
        <end position="287"/>
    </location>
</feature>
<evidence type="ECO:0000256" key="2">
    <source>
        <dbReference type="SAM" id="SignalP"/>
    </source>
</evidence>
<dbReference type="InterPro" id="IPR009003">
    <property type="entry name" value="Peptidase_S1_PA"/>
</dbReference>
<dbReference type="EMBL" id="WMLF01000002">
    <property type="protein sequence ID" value="MBB1242023.1"/>
    <property type="molecule type" value="Genomic_DNA"/>
</dbReference>
<evidence type="ECO:0008006" key="5">
    <source>
        <dbReference type="Google" id="ProtNLM"/>
    </source>
</evidence>
<evidence type="ECO:0000313" key="4">
    <source>
        <dbReference type="Proteomes" id="UP000766698"/>
    </source>
</evidence>
<dbReference type="RefSeq" id="WP_182853460.1">
    <property type="nucleotide sequence ID" value="NZ_WMLF01000002.1"/>
</dbReference>
<protein>
    <recommendedName>
        <fullName evidence="5">Peptidase S1 domain-containing protein</fullName>
    </recommendedName>
</protein>
<keyword evidence="1 2" id="KW-0732">Signal</keyword>
<reference evidence="4" key="1">
    <citation type="journal article" date="2020" name="Syst. Appl. Microbiol.">
        <title>Streptomyces alkaliterrae sp. nov., isolated from an alkaline soil, and emended descriptions of Streptomyces alkaliphilus, Streptomyces calidiresistens and Streptomyces durbertensis.</title>
        <authorList>
            <person name="Swiecimska M."/>
            <person name="Golinska P."/>
            <person name="Nouioui I."/>
            <person name="Wypij M."/>
            <person name="Rai M."/>
            <person name="Sangal V."/>
            <person name="Goodfellow M."/>
        </authorList>
    </citation>
    <scope>NUCLEOTIDE SEQUENCE [LARGE SCALE GENOMIC DNA]</scope>
    <source>
        <strain evidence="4">DSM 104538</strain>
    </source>
</reference>